<proteinExistence type="predicted"/>
<comment type="caution">
    <text evidence="1">The sequence shown here is derived from an EMBL/GenBank/DDBJ whole genome shotgun (WGS) entry which is preliminary data.</text>
</comment>
<reference evidence="2" key="2">
    <citation type="submission" date="2015-08" db="EMBL/GenBank/DDBJ databases">
        <title>Draft Genome Sequence of a Heterotrophic Facultative Anaerobic Bacterium Ardenticatena maritima Strain 110S.</title>
        <authorList>
            <person name="Kawaichi S."/>
            <person name="Yoshida T."/>
            <person name="Sako Y."/>
            <person name="Nakamura R."/>
        </authorList>
    </citation>
    <scope>NUCLEOTIDE SEQUENCE [LARGE SCALE GENOMIC DNA]</scope>
    <source>
        <strain evidence="2">110S</strain>
    </source>
</reference>
<organism evidence="1 2">
    <name type="scientific">Ardenticatena maritima</name>
    <dbReference type="NCBI Taxonomy" id="872965"/>
    <lineage>
        <taxon>Bacteria</taxon>
        <taxon>Bacillati</taxon>
        <taxon>Chloroflexota</taxon>
        <taxon>Ardenticatenia</taxon>
        <taxon>Ardenticatenales</taxon>
        <taxon>Ardenticatenaceae</taxon>
        <taxon>Ardenticatena</taxon>
    </lineage>
</organism>
<dbReference type="Proteomes" id="UP000037784">
    <property type="component" value="Unassembled WGS sequence"/>
</dbReference>
<dbReference type="AlphaFoldDB" id="A0A0M8K9E6"/>
<sequence>MCNTSQAKTSARQHIPRMILVMSITPPRNAPSKTLKTTLTLP</sequence>
<accession>A0A0M8K9E6</accession>
<name>A0A0M8K9E6_9CHLR</name>
<evidence type="ECO:0000313" key="2">
    <source>
        <dbReference type="Proteomes" id="UP000037784"/>
    </source>
</evidence>
<keyword evidence="2" id="KW-1185">Reference proteome</keyword>
<gene>
    <name evidence="1" type="ORF">ARMA_1410</name>
</gene>
<reference evidence="1 2" key="1">
    <citation type="journal article" date="2015" name="Genome Announc.">
        <title>Draft Genome Sequence of a Heterotrophic Facultative Anaerobic Thermophilic Bacterium, Ardenticatena maritima Strain 110ST.</title>
        <authorList>
            <person name="Kawaichi S."/>
            <person name="Yoshida T."/>
            <person name="Sako Y."/>
            <person name="Nakamura R."/>
        </authorList>
    </citation>
    <scope>NUCLEOTIDE SEQUENCE [LARGE SCALE GENOMIC DNA]</scope>
    <source>
        <strain evidence="1 2">110S</strain>
    </source>
</reference>
<protein>
    <submittedName>
        <fullName evidence="1">Uncharacterized protein</fullName>
    </submittedName>
</protein>
<evidence type="ECO:0000313" key="1">
    <source>
        <dbReference type="EMBL" id="GAP62986.1"/>
    </source>
</evidence>
<dbReference type="EMBL" id="BBZA01000104">
    <property type="protein sequence ID" value="GAP62986.1"/>
    <property type="molecule type" value="Genomic_DNA"/>
</dbReference>
<dbReference type="InParanoid" id="A0A0M8K9E6"/>